<dbReference type="EMBL" id="JACXXH010000004">
    <property type="protein sequence ID" value="MBD3863588.1"/>
    <property type="molecule type" value="Genomic_DNA"/>
</dbReference>
<reference evidence="1 2" key="1">
    <citation type="submission" date="2020-09" db="EMBL/GenBank/DDBJ databases">
        <title>Bacillus nautilus sp. nov., Chryseoglobus crepusculi sp. nov, and Psychrobacter noctis sp. nov., isolated from deep-sea sponges from the equatorial Atlantic.</title>
        <authorList>
            <person name="Stennett H.L."/>
            <person name="Williams S.E."/>
        </authorList>
    </citation>
    <scope>NUCLEOTIDE SEQUENCE [LARGE SCALE GENOMIC DNA]</scope>
    <source>
        <strain evidence="1 2">28M-24</strain>
    </source>
</reference>
<proteinExistence type="predicted"/>
<accession>A0ABR8LZB3</accession>
<comment type="caution">
    <text evidence="1">The sequence shown here is derived from an EMBL/GenBank/DDBJ whole genome shotgun (WGS) entry which is preliminary data.</text>
</comment>
<evidence type="ECO:0000313" key="2">
    <source>
        <dbReference type="Proteomes" id="UP000627521"/>
    </source>
</evidence>
<organism evidence="1 2">
    <name type="scientific">Olleya marilimosa</name>
    <dbReference type="NCBI Taxonomy" id="272164"/>
    <lineage>
        <taxon>Bacteria</taxon>
        <taxon>Pseudomonadati</taxon>
        <taxon>Bacteroidota</taxon>
        <taxon>Flavobacteriia</taxon>
        <taxon>Flavobacteriales</taxon>
        <taxon>Flavobacteriaceae</taxon>
    </lineage>
</organism>
<evidence type="ECO:0000313" key="1">
    <source>
        <dbReference type="EMBL" id="MBD3863588.1"/>
    </source>
</evidence>
<keyword evidence="2" id="KW-1185">Reference proteome</keyword>
<protein>
    <recommendedName>
        <fullName evidence="3">DUF1574 domain-containing protein</fullName>
    </recommendedName>
</protein>
<sequence>MRLFLKHILLFAVLFFIIEKSAWFLLELAPDRQYDRRLENLINGKINKDLLVIGSSRGAGNILAGQLEKQTGLTSYNLSYQGSNVNFHEFILKTALKFNKKPKTVLLAIDNPTQFIGDISIRYRVDVLQPLTKSNYINKTLVKEKVNNTLSYAFCLARLNKNHFRFKNREAPTMNPLDNFGTMPLIKKKNLTLVYNDNVLAYSKHLEEESRLKAFKNIQSICSENNIELIYVFSPNFRAFNTSFFKRFKALVPKSHKIIVFNQDNKVYRDQDYFYDYAHLLKNGAEIFTSEISAFINSNK</sequence>
<gene>
    <name evidence="1" type="ORF">IEG06_08990</name>
</gene>
<name>A0ABR8LZB3_9FLAO</name>
<dbReference type="RefSeq" id="WP_191100057.1">
    <property type="nucleotide sequence ID" value="NZ_JACXXF010000005.1"/>
</dbReference>
<dbReference type="Proteomes" id="UP000627521">
    <property type="component" value="Unassembled WGS sequence"/>
</dbReference>
<evidence type="ECO:0008006" key="3">
    <source>
        <dbReference type="Google" id="ProtNLM"/>
    </source>
</evidence>